<dbReference type="Proteomes" id="UP001611251">
    <property type="component" value="Unassembled WGS sequence"/>
</dbReference>
<dbReference type="InterPro" id="IPR038177">
    <property type="entry name" value="IAT_beta_sf"/>
</dbReference>
<evidence type="ECO:0000256" key="1">
    <source>
        <dbReference type="ARBA" id="ARBA00010116"/>
    </source>
</evidence>
<feature type="chain" id="PRO_5046127384" evidence="2">
    <location>
        <begin position="30"/>
        <end position="484"/>
    </location>
</feature>
<protein>
    <submittedName>
        <fullName evidence="4">YchO/YchP family invasin</fullName>
    </submittedName>
</protein>
<dbReference type="InterPro" id="IPR051715">
    <property type="entry name" value="Intimin-Invasin_domain"/>
</dbReference>
<dbReference type="Gene3D" id="2.40.160.160">
    <property type="entry name" value="Inverse autotransporter, beta-domain"/>
    <property type="match status" value="1"/>
</dbReference>
<dbReference type="InterPro" id="IPR024519">
    <property type="entry name" value="IAT_beta"/>
</dbReference>
<proteinExistence type="inferred from homology"/>
<evidence type="ECO:0000313" key="5">
    <source>
        <dbReference type="Proteomes" id="UP001611251"/>
    </source>
</evidence>
<dbReference type="PANTHER" id="PTHR39576">
    <property type="entry name" value="ATTACHING AND EFFACING PROTEIN HOMOLOG-RELATED-RELATED"/>
    <property type="match status" value="1"/>
</dbReference>
<sequence length="484" mass="52806">MPSTLTRHALRRLPLATAALWLILPAARAFSPEGAVPDAPFDDPARFLQMTANLPALGYQEQSESLSKQLATIAKSIGEASQNNDSDTSFGQQAGIWAFKHFRDEVAQRVENEGQSLLSPYGTAQLDLSVDINGNFNGSGGELLTPWSDNYRYLTFSQLGLHQSDSGLLGTAGLGQRWVAGHWLLGYNAFVDRLLDDGSQRASLGTEAWGDFLRFSANYYTPLSGWDSAGDQTQQRMARGYDLTTQGYLPFYRQLGVSVSWEQYLGDNIDLFDSGSGYHNPSALSLGVSYTPVPLVTLSATHKAGSGGETQDQLGLKLNYRFGVALSQQLSADNVAAARSLRGSRYDSVTRSTAPVLEFRQRKNLSVFLATPPWQLNAGESLPLKLQIRAANPISQVSWQGDTQALSLTPSADNNDPQGWSIIMPQWDSTPGASNEYHLSVTLEDNKQQRVTSNWITLKLQPPVELPTPDGNNFDLMAPSPATL</sequence>
<comment type="similarity">
    <text evidence="1">Belongs to the intimin/invasin family.</text>
</comment>
<evidence type="ECO:0000259" key="3">
    <source>
        <dbReference type="Pfam" id="PF11924"/>
    </source>
</evidence>
<keyword evidence="5" id="KW-1185">Reference proteome</keyword>
<organism evidence="4 5">
    <name type="scientific">Pantoea osteomyelitidis</name>
    <dbReference type="NCBI Taxonomy" id="3230026"/>
    <lineage>
        <taxon>Bacteria</taxon>
        <taxon>Pseudomonadati</taxon>
        <taxon>Pseudomonadota</taxon>
        <taxon>Gammaproteobacteria</taxon>
        <taxon>Enterobacterales</taxon>
        <taxon>Erwiniaceae</taxon>
        <taxon>Pantoea</taxon>
    </lineage>
</organism>
<evidence type="ECO:0000256" key="2">
    <source>
        <dbReference type="SAM" id="SignalP"/>
    </source>
</evidence>
<reference evidence="4 5" key="1">
    <citation type="submission" date="2024-08" db="EMBL/GenBank/DDBJ databases">
        <title>Pantoea ronii - a newly identified human opportunistic pathogen.</title>
        <authorList>
            <person name="Keidar-Friedman D."/>
            <person name="Sorek N."/>
            <person name="Leshin-Carmel D."/>
            <person name="Tsur A."/>
            <person name="Amsalem M."/>
            <person name="Tolkach D."/>
            <person name="Brosh-Nissimov T."/>
        </authorList>
    </citation>
    <scope>NUCLEOTIDE SEQUENCE [LARGE SCALE GENOMIC DNA]</scope>
    <source>
        <strain evidence="4 5">AA23256</strain>
    </source>
</reference>
<dbReference type="NCBIfam" id="NF007556">
    <property type="entry name" value="PRK10177.1"/>
    <property type="match status" value="1"/>
</dbReference>
<dbReference type="PANTHER" id="PTHR39576:SF1">
    <property type="entry name" value="INVASIN"/>
    <property type="match status" value="1"/>
</dbReference>
<dbReference type="Pfam" id="PF11924">
    <property type="entry name" value="IAT_beta"/>
    <property type="match status" value="1"/>
</dbReference>
<accession>A0ABW7PX41</accession>
<feature type="signal peptide" evidence="2">
    <location>
        <begin position="1"/>
        <end position="29"/>
    </location>
</feature>
<dbReference type="RefSeq" id="WP_397214050.1">
    <property type="nucleotide sequence ID" value="NZ_JBGFSN010000004.1"/>
</dbReference>
<dbReference type="EMBL" id="JBGFSN010000004">
    <property type="protein sequence ID" value="MFH8134339.1"/>
    <property type="molecule type" value="Genomic_DNA"/>
</dbReference>
<evidence type="ECO:0000313" key="4">
    <source>
        <dbReference type="EMBL" id="MFH8134339.1"/>
    </source>
</evidence>
<name>A0ABW7PX41_9GAMM</name>
<feature type="domain" description="Inverse autotransporter beta-domain" evidence="3">
    <location>
        <begin position="73"/>
        <end position="352"/>
    </location>
</feature>
<keyword evidence="2" id="KW-0732">Signal</keyword>
<comment type="caution">
    <text evidence="4">The sequence shown here is derived from an EMBL/GenBank/DDBJ whole genome shotgun (WGS) entry which is preliminary data.</text>
</comment>
<gene>
    <name evidence="4" type="ORF">ABU178_09175</name>
</gene>